<dbReference type="InterPro" id="IPR036390">
    <property type="entry name" value="WH_DNA-bd_sf"/>
</dbReference>
<keyword evidence="9" id="KW-1185">Reference proteome</keyword>
<comment type="caution">
    <text evidence="7">The sequence shown here is derived from an EMBL/GenBank/DDBJ whole genome shotgun (WGS) entry which is preliminary data.</text>
</comment>
<dbReference type="Proteomes" id="UP001272987">
    <property type="component" value="Unassembled WGS sequence"/>
</dbReference>
<dbReference type="Gene3D" id="1.10.10.10">
    <property type="entry name" value="Winged helix-like DNA-binding domain superfamily/Winged helix DNA-binding domain"/>
    <property type="match status" value="1"/>
</dbReference>
<dbReference type="InterPro" id="IPR012967">
    <property type="entry name" value="COMT_dimerisation"/>
</dbReference>
<dbReference type="PROSITE" id="PS51683">
    <property type="entry name" value="SAM_OMT_II"/>
    <property type="match status" value="1"/>
</dbReference>
<dbReference type="Proteomes" id="UP001282288">
    <property type="component" value="Unassembled WGS sequence"/>
</dbReference>
<dbReference type="Gene3D" id="1.10.287.1350">
    <property type="match status" value="1"/>
</dbReference>
<dbReference type="AlphaFoldDB" id="A0AAP6B6F8"/>
<reference evidence="7 9" key="1">
    <citation type="journal article" date="2023" name="Microb. Genom.">
        <title>Mesoterricola silvestris gen. nov., sp. nov., Mesoterricola sediminis sp. nov., Geothrix oryzae sp. nov., Geothrix edaphica sp. nov., Geothrix rubra sp. nov., and Geothrix limicola sp. nov., six novel members of Acidobacteriota isolated from soils.</title>
        <authorList>
            <person name="Weisberg A.J."/>
            <person name="Pearce E."/>
            <person name="Kramer C.G."/>
            <person name="Chang J.H."/>
            <person name="Clarke C.R."/>
        </authorList>
    </citation>
    <scope>NUCLEOTIDE SEQUENCE</scope>
    <source>
        <strain evidence="8 9">NB05-1H</strain>
        <strain evidence="7">NRRL_B-16521</strain>
    </source>
</reference>
<dbReference type="InterPro" id="IPR001077">
    <property type="entry name" value="COMT_C"/>
</dbReference>
<evidence type="ECO:0000256" key="2">
    <source>
        <dbReference type="ARBA" id="ARBA00022679"/>
    </source>
</evidence>
<evidence type="ECO:0000256" key="4">
    <source>
        <dbReference type="PIRSR" id="PIRSR005739-1"/>
    </source>
</evidence>
<evidence type="ECO:0000256" key="1">
    <source>
        <dbReference type="ARBA" id="ARBA00022603"/>
    </source>
</evidence>
<dbReference type="RefSeq" id="WP_010359645.1">
    <property type="nucleotide sequence ID" value="NZ_BCMK01000017.1"/>
</dbReference>
<dbReference type="EMBL" id="JARAWC010000003">
    <property type="protein sequence ID" value="MDX2959054.1"/>
    <property type="molecule type" value="Genomic_DNA"/>
</dbReference>
<evidence type="ECO:0000256" key="3">
    <source>
        <dbReference type="ARBA" id="ARBA00022691"/>
    </source>
</evidence>
<dbReference type="InterPro" id="IPR016461">
    <property type="entry name" value="COMT-like"/>
</dbReference>
<dbReference type="InterPro" id="IPR036388">
    <property type="entry name" value="WH-like_DNA-bd_sf"/>
</dbReference>
<dbReference type="CDD" id="cd02440">
    <property type="entry name" value="AdoMet_MTases"/>
    <property type="match status" value="1"/>
</dbReference>
<organism evidence="7 10">
    <name type="scientific">Streptomyces acidiscabies</name>
    <dbReference type="NCBI Taxonomy" id="42234"/>
    <lineage>
        <taxon>Bacteria</taxon>
        <taxon>Bacillati</taxon>
        <taxon>Actinomycetota</taxon>
        <taxon>Actinomycetes</taxon>
        <taxon>Kitasatosporales</taxon>
        <taxon>Streptomycetaceae</taxon>
        <taxon>Streptomyces</taxon>
    </lineage>
</organism>
<evidence type="ECO:0000259" key="5">
    <source>
        <dbReference type="Pfam" id="PF00891"/>
    </source>
</evidence>
<dbReference type="PANTHER" id="PTHR43712">
    <property type="entry name" value="PUTATIVE (AFU_ORTHOLOGUE AFUA_4G14580)-RELATED"/>
    <property type="match status" value="1"/>
</dbReference>
<evidence type="ECO:0000259" key="6">
    <source>
        <dbReference type="Pfam" id="PF08100"/>
    </source>
</evidence>
<evidence type="ECO:0000313" key="10">
    <source>
        <dbReference type="Proteomes" id="UP001282288"/>
    </source>
</evidence>
<keyword evidence="2" id="KW-0808">Transferase</keyword>
<protein>
    <submittedName>
        <fullName evidence="7">Methyltransferase</fullName>
    </submittedName>
</protein>
<dbReference type="GO" id="GO:0008171">
    <property type="term" value="F:O-methyltransferase activity"/>
    <property type="evidence" value="ECO:0007669"/>
    <property type="project" value="InterPro"/>
</dbReference>
<evidence type="ECO:0000313" key="8">
    <source>
        <dbReference type="EMBL" id="MDX3023902.1"/>
    </source>
</evidence>
<dbReference type="GO" id="GO:0032259">
    <property type="term" value="P:methylation"/>
    <property type="evidence" value="ECO:0007669"/>
    <property type="project" value="UniProtKB-KW"/>
</dbReference>
<dbReference type="Gene3D" id="3.40.50.150">
    <property type="entry name" value="Vaccinia Virus protein VP39"/>
    <property type="match status" value="1"/>
</dbReference>
<dbReference type="GeneID" id="69806621"/>
<dbReference type="EMBL" id="JARAWP010000030">
    <property type="protein sequence ID" value="MDX3023902.1"/>
    <property type="molecule type" value="Genomic_DNA"/>
</dbReference>
<dbReference type="PANTHER" id="PTHR43712:SF2">
    <property type="entry name" value="O-METHYLTRANSFERASE CICE"/>
    <property type="match status" value="1"/>
</dbReference>
<feature type="domain" description="O-methyltransferase C-terminal" evidence="5">
    <location>
        <begin position="129"/>
        <end position="311"/>
    </location>
</feature>
<feature type="active site" description="Proton acceptor" evidence="4">
    <location>
        <position position="241"/>
    </location>
</feature>
<dbReference type="Pfam" id="PF08100">
    <property type="entry name" value="Dimerisation"/>
    <property type="match status" value="1"/>
</dbReference>
<name>A0AAP6B6F8_9ACTN</name>
<dbReference type="SUPFAM" id="SSF53335">
    <property type="entry name" value="S-adenosyl-L-methionine-dependent methyltransferases"/>
    <property type="match status" value="1"/>
</dbReference>
<gene>
    <name evidence="7" type="ORF">PV399_04865</name>
    <name evidence="8" type="ORF">PV666_39430</name>
</gene>
<evidence type="ECO:0000313" key="9">
    <source>
        <dbReference type="Proteomes" id="UP001272987"/>
    </source>
</evidence>
<feature type="domain" description="O-methyltransferase dimerisation" evidence="6">
    <location>
        <begin position="17"/>
        <end position="85"/>
    </location>
</feature>
<keyword evidence="3" id="KW-0949">S-adenosyl-L-methionine</keyword>
<proteinExistence type="predicted"/>
<sequence>MADAPWASKLMDMAELTTPMAIRVAATLRVADHILAGATDVDAIAELAGVDPGGLIRVLRHLAAIEVLRATGPGRFELTDMGKELCEQGPGDPRSWLDITTASSRADLALFGLLDAVRIGRPVTTQDWGDLDSDAELSDSFDDQMAVGAAAKAPALIEGYDWSAVEHVVDVGGGNGTLLVELLKAHPHLRGTVVDRPNPIRSAVRRLAAEGLADRAATSAQSFFDPLPTGGTVYLLSGVLHDWPDADAARILARCAEAAGASGRVLVMESLVDPDDMRPSTTGMDLMLLVVTGGGARSADGLTAIAATAGLEPKAVSPLRPPHSLLEFTARS</sequence>
<keyword evidence="1 7" id="KW-0489">Methyltransferase</keyword>
<accession>A0AAP6B6F8</accession>
<dbReference type="SUPFAM" id="SSF46785">
    <property type="entry name" value="Winged helix' DNA-binding domain"/>
    <property type="match status" value="1"/>
</dbReference>
<dbReference type="InterPro" id="IPR029063">
    <property type="entry name" value="SAM-dependent_MTases_sf"/>
</dbReference>
<dbReference type="PIRSF" id="PIRSF005739">
    <property type="entry name" value="O-mtase"/>
    <property type="match status" value="1"/>
</dbReference>
<dbReference type="Pfam" id="PF00891">
    <property type="entry name" value="Methyltransf_2"/>
    <property type="match status" value="1"/>
</dbReference>
<dbReference type="GO" id="GO:0046983">
    <property type="term" value="F:protein dimerization activity"/>
    <property type="evidence" value="ECO:0007669"/>
    <property type="project" value="InterPro"/>
</dbReference>
<evidence type="ECO:0000313" key="7">
    <source>
        <dbReference type="EMBL" id="MDX2959054.1"/>
    </source>
</evidence>